<evidence type="ECO:0000256" key="6">
    <source>
        <dbReference type="SAM" id="MobiDB-lite"/>
    </source>
</evidence>
<dbReference type="WBParaSite" id="MCU_000245-RC">
    <property type="protein sequence ID" value="MCU_000245-RC"/>
    <property type="gene ID" value="MCU_000245"/>
</dbReference>
<dbReference type="PRINTS" id="PR00194">
    <property type="entry name" value="TROPOMYOSIN"/>
</dbReference>
<organism evidence="7">
    <name type="scientific">Mesocestoides corti</name>
    <name type="common">Flatworm</name>
    <dbReference type="NCBI Taxonomy" id="53468"/>
    <lineage>
        <taxon>Eukaryota</taxon>
        <taxon>Metazoa</taxon>
        <taxon>Spiralia</taxon>
        <taxon>Lophotrochozoa</taxon>
        <taxon>Platyhelminthes</taxon>
        <taxon>Cestoda</taxon>
        <taxon>Eucestoda</taxon>
        <taxon>Cyclophyllidea</taxon>
        <taxon>Mesocestoididae</taxon>
        <taxon>Mesocestoides</taxon>
    </lineage>
</organism>
<feature type="coiled-coil region" evidence="5">
    <location>
        <begin position="9"/>
        <end position="64"/>
    </location>
</feature>
<keyword evidence="4 5" id="KW-0175">Coiled coil</keyword>
<evidence type="ECO:0000256" key="2">
    <source>
        <dbReference type="ARBA" id="ARBA00009036"/>
    </source>
</evidence>
<evidence type="ECO:0000313" key="7">
    <source>
        <dbReference type="WBParaSite" id="MCU_000245-RC"/>
    </source>
</evidence>
<comment type="function">
    <text evidence="1">Tropomyosin, in association with the troponin complex, plays a central role in the calcium dependent regulation of muscle contraction.</text>
</comment>
<protein>
    <submittedName>
        <fullName evidence="7">Tropomyosin 1 high molecular weight isoform</fullName>
    </submittedName>
</protein>
<reference evidence="7" key="1">
    <citation type="submission" date="2019-11" db="UniProtKB">
        <authorList>
            <consortium name="WormBaseParasite"/>
        </authorList>
    </citation>
    <scope>IDENTIFICATION</scope>
</reference>
<feature type="compositionally biased region" description="Polar residues" evidence="6">
    <location>
        <begin position="67"/>
        <end position="76"/>
    </location>
</feature>
<dbReference type="AlphaFoldDB" id="A0A5K3EFY7"/>
<feature type="coiled-coil region" evidence="5">
    <location>
        <begin position="128"/>
        <end position="225"/>
    </location>
</feature>
<dbReference type="Gene3D" id="1.20.5.340">
    <property type="match status" value="1"/>
</dbReference>
<evidence type="ECO:0000256" key="1">
    <source>
        <dbReference type="ARBA" id="ARBA00002987"/>
    </source>
</evidence>
<feature type="region of interest" description="Disordered" evidence="6">
    <location>
        <begin position="260"/>
        <end position="289"/>
    </location>
</feature>
<name>A0A5K3EFY7_MESCO</name>
<keyword evidence="3" id="KW-0677">Repeat</keyword>
<feature type="region of interest" description="Disordered" evidence="6">
    <location>
        <begin position="65"/>
        <end position="92"/>
    </location>
</feature>
<dbReference type="SUPFAM" id="SSF57997">
    <property type="entry name" value="Tropomyosin"/>
    <property type="match status" value="1"/>
</dbReference>
<comment type="similarity">
    <text evidence="2">Belongs to the tropomyosin family.</text>
</comment>
<dbReference type="Gene3D" id="1.20.5.170">
    <property type="match status" value="1"/>
</dbReference>
<evidence type="ECO:0000256" key="3">
    <source>
        <dbReference type="ARBA" id="ARBA00022737"/>
    </source>
</evidence>
<feature type="compositionally biased region" description="Basic residues" evidence="6">
    <location>
        <begin position="267"/>
        <end position="277"/>
    </location>
</feature>
<sequence length="337" mass="38681">MKMEGSATVETVKSKILAMTSEKERLEREIALKNDDIEIERRKKEAAEAEVAAMTRRIRLLEEDFEQSSGRLTETSTKLDDASKAAEESESARWRLNNQQGADELKISELERAIATATMATEEAEWKYEETMKRVAIAQQTLATTQEQAETIEAQARELEEKLTTVASELKAKEIACEKNAELEAMYLKRLDLLREQLKEAEQRAAEAERQVSKLQNEVDRLEGSNIITTCYLELPANVCLFLLPLLASARFSYLHDASQRLSQGRRPQKPYRKGTNRKYNESKKPSPQRTKLLRYFDRKSTLHWTSTTPFEALRSLARRPSYTQYCMNLNPQCSCI</sequence>
<evidence type="ECO:0000256" key="4">
    <source>
        <dbReference type="ARBA" id="ARBA00023054"/>
    </source>
</evidence>
<dbReference type="Pfam" id="PF00261">
    <property type="entry name" value="Tropomyosin"/>
    <property type="match status" value="1"/>
</dbReference>
<evidence type="ECO:0000256" key="5">
    <source>
        <dbReference type="SAM" id="Coils"/>
    </source>
</evidence>
<feature type="compositionally biased region" description="Basic and acidic residues" evidence="6">
    <location>
        <begin position="77"/>
        <end position="92"/>
    </location>
</feature>
<dbReference type="PANTHER" id="PTHR19269">
    <property type="entry name" value="TROPOMYOSIN"/>
    <property type="match status" value="1"/>
</dbReference>
<proteinExistence type="inferred from homology"/>
<accession>A0A5K3EFY7</accession>
<dbReference type="InterPro" id="IPR000533">
    <property type="entry name" value="Tropomyosin"/>
</dbReference>